<accession>A0AAD9UED3</accession>
<dbReference type="SMART" id="SM00184">
    <property type="entry name" value="RING"/>
    <property type="match status" value="1"/>
</dbReference>
<feature type="region of interest" description="Disordered" evidence="9">
    <location>
        <begin position="347"/>
        <end position="366"/>
    </location>
</feature>
<evidence type="ECO:0000256" key="9">
    <source>
        <dbReference type="SAM" id="MobiDB-lite"/>
    </source>
</evidence>
<feature type="region of interest" description="Disordered" evidence="9">
    <location>
        <begin position="596"/>
        <end position="647"/>
    </location>
</feature>
<evidence type="ECO:0000256" key="3">
    <source>
        <dbReference type="ARBA" id="ARBA00022679"/>
    </source>
</evidence>
<dbReference type="EMBL" id="JAODUO010000207">
    <property type="protein sequence ID" value="KAK2186274.1"/>
    <property type="molecule type" value="Genomic_DNA"/>
</dbReference>
<dbReference type="GO" id="GO:0016567">
    <property type="term" value="P:protein ubiquitination"/>
    <property type="evidence" value="ECO:0007669"/>
    <property type="project" value="UniProtKB-ARBA"/>
</dbReference>
<keyword evidence="4" id="KW-0479">Metal-binding</keyword>
<dbReference type="SUPFAM" id="SSF57850">
    <property type="entry name" value="RING/U-box"/>
    <property type="match status" value="1"/>
</dbReference>
<dbReference type="GO" id="GO:0005737">
    <property type="term" value="C:cytoplasm"/>
    <property type="evidence" value="ECO:0007669"/>
    <property type="project" value="TreeGrafter"/>
</dbReference>
<sequence>MNNAYRYPPRSGCYFGSHFIMGGERFETVQPEMYLFGENQDLNFLGSRPVPFPYPAPQAHEPTKTLKSLVNIRKDSIRFIRAPSSDSTKPVEVVVDSSVDGIDEGSEKTDTMGSLGKEGKEEGKKGKKAVDPPATNYNIEFTFDTDVRCAITIYYFADGGDQQRTGRWQYSPDKDGIPIVIQCVVDEEENGGHSHMTFCVVEKVSDIAYMLKPLKQKQMVDGLCYLLQEIYGIENKYAQWSKDDDMEDTGCECVICMCEVRDTLILPCRHLCLCNSCADNLRYQASNCPICRVPFRALLQIRAMRKKLPNAPPTPQLLDSSDENCLSQEGVPPGYEAVSLIEALNGTSRMAPPAPRPDMPPDGDNVTLDHLLYKIDESPGSSPNQSPAVTVKAKNKRQLSTRSSSSRRSVRDVAVVQEPVAAAAVAVEQTRSSKANLHYETEQLAQQVLMVSDLHDPKVAIATAAVVSETNVDEEAVGKTRHLSGRSGQGDGLTHDHLTVAITSAVIVSEGDDDDCANDADEDTADDTDTGVGAVEAGGRGDEGTHPGHHDGIVLATDSSDEGCLFKPPVGLLLVKTTSPPSPLHLEELDGTLLEPLTLPGTPLSTSADGSGDSYSSTGSNRILLPRGLHSPKSTTSSDDNENKSIV</sequence>
<feature type="compositionally biased region" description="Acidic residues" evidence="9">
    <location>
        <begin position="511"/>
        <end position="529"/>
    </location>
</feature>
<comment type="caution">
    <text evidence="11">The sequence shown here is derived from an EMBL/GenBank/DDBJ whole genome shotgun (WGS) entry which is preliminary data.</text>
</comment>
<feature type="compositionally biased region" description="Low complexity" evidence="9">
    <location>
        <begin position="400"/>
        <end position="411"/>
    </location>
</feature>
<gene>
    <name evidence="11" type="ORF">NP493_207g03022</name>
</gene>
<dbReference type="PANTHER" id="PTHR22996">
    <property type="entry name" value="MAHOGUNIN"/>
    <property type="match status" value="1"/>
</dbReference>
<dbReference type="InterPro" id="IPR001841">
    <property type="entry name" value="Znf_RING"/>
</dbReference>
<dbReference type="Pfam" id="PF13920">
    <property type="entry name" value="zf-C3HC4_3"/>
    <property type="match status" value="1"/>
</dbReference>
<keyword evidence="12" id="KW-1185">Reference proteome</keyword>
<evidence type="ECO:0000256" key="8">
    <source>
        <dbReference type="PROSITE-ProRule" id="PRU00175"/>
    </source>
</evidence>
<evidence type="ECO:0000256" key="1">
    <source>
        <dbReference type="ARBA" id="ARBA00000900"/>
    </source>
</evidence>
<keyword evidence="6" id="KW-0833">Ubl conjugation pathway</keyword>
<dbReference type="GO" id="GO:0008270">
    <property type="term" value="F:zinc ion binding"/>
    <property type="evidence" value="ECO:0007669"/>
    <property type="project" value="UniProtKB-KW"/>
</dbReference>
<dbReference type="PROSITE" id="PS50089">
    <property type="entry name" value="ZF_RING_2"/>
    <property type="match status" value="1"/>
</dbReference>
<dbReference type="AlphaFoldDB" id="A0AAD9UED3"/>
<evidence type="ECO:0000256" key="5">
    <source>
        <dbReference type="ARBA" id="ARBA00022771"/>
    </source>
</evidence>
<keyword evidence="7" id="KW-0862">Zinc</keyword>
<feature type="domain" description="RING-type" evidence="10">
    <location>
        <begin position="253"/>
        <end position="292"/>
    </location>
</feature>
<keyword evidence="5 8" id="KW-0863">Zinc-finger</keyword>
<evidence type="ECO:0000256" key="4">
    <source>
        <dbReference type="ARBA" id="ARBA00022723"/>
    </source>
</evidence>
<feature type="compositionally biased region" description="Basic and acidic residues" evidence="9">
    <location>
        <begin position="539"/>
        <end position="552"/>
    </location>
</feature>
<name>A0AAD9UED3_RIDPI</name>
<dbReference type="Proteomes" id="UP001209878">
    <property type="component" value="Unassembled WGS sequence"/>
</dbReference>
<feature type="compositionally biased region" description="Polar residues" evidence="9">
    <location>
        <begin position="379"/>
        <end position="388"/>
    </location>
</feature>
<dbReference type="InterPro" id="IPR013083">
    <property type="entry name" value="Znf_RING/FYVE/PHD"/>
</dbReference>
<feature type="region of interest" description="Disordered" evidence="9">
    <location>
        <begin position="375"/>
        <end position="411"/>
    </location>
</feature>
<organism evidence="11 12">
    <name type="scientific">Ridgeia piscesae</name>
    <name type="common">Tubeworm</name>
    <dbReference type="NCBI Taxonomy" id="27915"/>
    <lineage>
        <taxon>Eukaryota</taxon>
        <taxon>Metazoa</taxon>
        <taxon>Spiralia</taxon>
        <taxon>Lophotrochozoa</taxon>
        <taxon>Annelida</taxon>
        <taxon>Polychaeta</taxon>
        <taxon>Sedentaria</taxon>
        <taxon>Canalipalpata</taxon>
        <taxon>Sabellida</taxon>
        <taxon>Siboglinidae</taxon>
        <taxon>Ridgeia</taxon>
    </lineage>
</organism>
<dbReference type="PANTHER" id="PTHR22996:SF0">
    <property type="entry name" value="RE60872P-RELATED"/>
    <property type="match status" value="1"/>
</dbReference>
<evidence type="ECO:0000259" key="10">
    <source>
        <dbReference type="PROSITE" id="PS50089"/>
    </source>
</evidence>
<protein>
    <recommendedName>
        <fullName evidence="2">RING-type E3 ubiquitin transferase</fullName>
        <ecNumber evidence="2">2.3.2.27</ecNumber>
    </recommendedName>
</protein>
<feature type="region of interest" description="Disordered" evidence="9">
    <location>
        <begin position="101"/>
        <end position="129"/>
    </location>
</feature>
<evidence type="ECO:0000256" key="7">
    <source>
        <dbReference type="ARBA" id="ARBA00022833"/>
    </source>
</evidence>
<dbReference type="EC" id="2.3.2.27" evidence="2"/>
<evidence type="ECO:0000313" key="12">
    <source>
        <dbReference type="Proteomes" id="UP001209878"/>
    </source>
</evidence>
<comment type="catalytic activity">
    <reaction evidence="1">
        <text>S-ubiquitinyl-[E2 ubiquitin-conjugating enzyme]-L-cysteine + [acceptor protein]-L-lysine = [E2 ubiquitin-conjugating enzyme]-L-cysteine + N(6)-ubiquitinyl-[acceptor protein]-L-lysine.</text>
        <dbReference type="EC" id="2.3.2.27"/>
    </reaction>
</comment>
<dbReference type="InterPro" id="IPR045194">
    <property type="entry name" value="MGRN1/RNF157-like"/>
</dbReference>
<feature type="compositionally biased region" description="Basic and acidic residues" evidence="9">
    <location>
        <begin position="117"/>
        <end position="129"/>
    </location>
</feature>
<proteinExistence type="predicted"/>
<keyword evidence="3" id="KW-0808">Transferase</keyword>
<evidence type="ECO:0000256" key="2">
    <source>
        <dbReference type="ARBA" id="ARBA00012483"/>
    </source>
</evidence>
<feature type="compositionally biased region" description="Polar residues" evidence="9">
    <location>
        <begin position="632"/>
        <end position="647"/>
    </location>
</feature>
<reference evidence="11" key="1">
    <citation type="journal article" date="2023" name="Mol. Biol. Evol.">
        <title>Third-Generation Sequencing Reveals the Adaptive Role of the Epigenome in Three Deep-Sea Polychaetes.</title>
        <authorList>
            <person name="Perez M."/>
            <person name="Aroh O."/>
            <person name="Sun Y."/>
            <person name="Lan Y."/>
            <person name="Juniper S.K."/>
            <person name="Young C.R."/>
            <person name="Angers B."/>
            <person name="Qian P.Y."/>
        </authorList>
    </citation>
    <scope>NUCLEOTIDE SEQUENCE</scope>
    <source>
        <strain evidence="11">R07B-5</strain>
    </source>
</reference>
<feature type="compositionally biased region" description="Low complexity" evidence="9">
    <location>
        <begin position="596"/>
        <end position="620"/>
    </location>
</feature>
<evidence type="ECO:0000256" key="6">
    <source>
        <dbReference type="ARBA" id="ARBA00022786"/>
    </source>
</evidence>
<dbReference type="Gene3D" id="3.30.40.10">
    <property type="entry name" value="Zinc/RING finger domain, C3HC4 (zinc finger)"/>
    <property type="match status" value="1"/>
</dbReference>
<dbReference type="GO" id="GO:0061630">
    <property type="term" value="F:ubiquitin protein ligase activity"/>
    <property type="evidence" value="ECO:0007669"/>
    <property type="project" value="UniProtKB-EC"/>
</dbReference>
<dbReference type="FunFam" id="3.30.40.10:FF:000013">
    <property type="entry name" value="E3 ubiquitin-protein ligase MGRN1 isoform 1"/>
    <property type="match status" value="1"/>
</dbReference>
<feature type="region of interest" description="Disordered" evidence="9">
    <location>
        <begin position="511"/>
        <end position="555"/>
    </location>
</feature>
<evidence type="ECO:0000313" key="11">
    <source>
        <dbReference type="EMBL" id="KAK2186274.1"/>
    </source>
</evidence>